<dbReference type="PANTHER" id="PTHR43877:SF1">
    <property type="entry name" value="ACETYLTRANSFERASE"/>
    <property type="match status" value="1"/>
</dbReference>
<dbReference type="InterPro" id="IPR016181">
    <property type="entry name" value="Acyl_CoA_acyltransferase"/>
</dbReference>
<dbReference type="GO" id="GO:0016747">
    <property type="term" value="F:acyltransferase activity, transferring groups other than amino-acyl groups"/>
    <property type="evidence" value="ECO:0007669"/>
    <property type="project" value="InterPro"/>
</dbReference>
<keyword evidence="1 4" id="KW-0808">Transferase</keyword>
<evidence type="ECO:0000256" key="1">
    <source>
        <dbReference type="ARBA" id="ARBA00022679"/>
    </source>
</evidence>
<proteinExistence type="predicted"/>
<evidence type="ECO:0000256" key="2">
    <source>
        <dbReference type="ARBA" id="ARBA00023315"/>
    </source>
</evidence>
<evidence type="ECO:0000313" key="5">
    <source>
        <dbReference type="Proteomes" id="UP000034531"/>
    </source>
</evidence>
<comment type="caution">
    <text evidence="4">The sequence shown here is derived from an EMBL/GenBank/DDBJ whole genome shotgun (WGS) entry which is preliminary data.</text>
</comment>
<dbReference type="InterPro" id="IPR050832">
    <property type="entry name" value="Bact_Acetyltransf"/>
</dbReference>
<dbReference type="Pfam" id="PF00583">
    <property type="entry name" value="Acetyltransf_1"/>
    <property type="match status" value="1"/>
</dbReference>
<organism evidence="4 5">
    <name type="scientific">Candidatus Curtissbacteria bacterium GW2011_GWA1_40_16</name>
    <dbReference type="NCBI Taxonomy" id="1618405"/>
    <lineage>
        <taxon>Bacteria</taxon>
        <taxon>Candidatus Curtissiibacteriota</taxon>
    </lineage>
</organism>
<name>A0A0G0TMA8_9BACT</name>
<sequence length="141" mass="16172">MQITKATLNDIDAILKLQTQIYRVEKIAPDASQTLQNQLKDKSCQILIAKDDEKVVATATIYFIEVAARARPYALLEGFVVDEKQRGRGIGRSLLRQCIDSARKKNCYKIIFTSGIDRAEVHNFYKKMGFKKWGVEFRKDL</sequence>
<protein>
    <submittedName>
        <fullName evidence="4">GCN5-related N-acetyltransferase</fullName>
    </submittedName>
</protein>
<dbReference type="PROSITE" id="PS51186">
    <property type="entry name" value="GNAT"/>
    <property type="match status" value="1"/>
</dbReference>
<reference evidence="4 5" key="1">
    <citation type="journal article" date="2015" name="Nature">
        <title>rRNA introns, odd ribosomes, and small enigmatic genomes across a large radiation of phyla.</title>
        <authorList>
            <person name="Brown C.T."/>
            <person name="Hug L.A."/>
            <person name="Thomas B.C."/>
            <person name="Sharon I."/>
            <person name="Castelle C.J."/>
            <person name="Singh A."/>
            <person name="Wilkins M.J."/>
            <person name="Williams K.H."/>
            <person name="Banfield J.F."/>
        </authorList>
    </citation>
    <scope>NUCLEOTIDE SEQUENCE [LARGE SCALE GENOMIC DNA]</scope>
</reference>
<dbReference type="PANTHER" id="PTHR43877">
    <property type="entry name" value="AMINOALKYLPHOSPHONATE N-ACETYLTRANSFERASE-RELATED-RELATED"/>
    <property type="match status" value="1"/>
</dbReference>
<dbReference type="EMBL" id="LBYI01000046">
    <property type="protein sequence ID" value="KKR48170.1"/>
    <property type="molecule type" value="Genomic_DNA"/>
</dbReference>
<dbReference type="Gene3D" id="3.40.630.30">
    <property type="match status" value="1"/>
</dbReference>
<evidence type="ECO:0000313" key="4">
    <source>
        <dbReference type="EMBL" id="KKR48170.1"/>
    </source>
</evidence>
<keyword evidence="2" id="KW-0012">Acyltransferase</keyword>
<accession>A0A0G0TMA8</accession>
<dbReference type="InterPro" id="IPR000182">
    <property type="entry name" value="GNAT_dom"/>
</dbReference>
<evidence type="ECO:0000259" key="3">
    <source>
        <dbReference type="PROSITE" id="PS51186"/>
    </source>
</evidence>
<dbReference type="AlphaFoldDB" id="A0A0G0TMA8"/>
<feature type="domain" description="N-acetyltransferase" evidence="3">
    <location>
        <begin position="1"/>
        <end position="141"/>
    </location>
</feature>
<dbReference type="Proteomes" id="UP000034531">
    <property type="component" value="Unassembled WGS sequence"/>
</dbReference>
<gene>
    <name evidence="4" type="ORF">UT84_C0046G0003</name>
</gene>
<dbReference type="SUPFAM" id="SSF55729">
    <property type="entry name" value="Acyl-CoA N-acyltransferases (Nat)"/>
    <property type="match status" value="1"/>
</dbReference>
<dbReference type="CDD" id="cd04301">
    <property type="entry name" value="NAT_SF"/>
    <property type="match status" value="1"/>
</dbReference>